<dbReference type="AlphaFoldDB" id="E0YMJ2"/>
<dbReference type="PANTHER" id="PTHR11568">
    <property type="entry name" value="HEPATOCYTE NUCLEAR FACTOR 1"/>
    <property type="match status" value="1"/>
</dbReference>
<dbReference type="OrthoDB" id="10069265at2759"/>
<dbReference type="EMBL" id="HM116546">
    <property type="protein sequence ID" value="ADM43486.1"/>
    <property type="molecule type" value="mRNA"/>
</dbReference>
<feature type="domain" description="Hepatocyte nuclear factor 1 beta isoform C-terminal" evidence="2">
    <location>
        <begin position="1"/>
        <end position="89"/>
    </location>
</feature>
<accession>E0YMJ2</accession>
<dbReference type="Pfam" id="PF04813">
    <property type="entry name" value="HNF-1A_C"/>
    <property type="match status" value="1"/>
</dbReference>
<name>E0YMJ2_HUMAN</name>
<evidence type="ECO:0000256" key="1">
    <source>
        <dbReference type="SAM" id="MobiDB-lite"/>
    </source>
</evidence>
<dbReference type="PANTHER" id="PTHR11568:SF4">
    <property type="entry name" value="HEPATOCYTE NUCLEAR FACTOR 1-ALPHA"/>
    <property type="match status" value="1"/>
</dbReference>
<dbReference type="PeptideAtlas" id="E0YMJ2"/>
<gene>
    <name evidence="4" type="primary">HNF1A</name>
</gene>
<dbReference type="ChiTaRS" id="HNF1A">
    <property type="organism name" value="human"/>
</dbReference>
<evidence type="ECO:0000259" key="2">
    <source>
        <dbReference type="Pfam" id="PF04812"/>
    </source>
</evidence>
<dbReference type="GO" id="GO:0006357">
    <property type="term" value="P:regulation of transcription by RNA polymerase II"/>
    <property type="evidence" value="ECO:0007669"/>
    <property type="project" value="InterPro"/>
</dbReference>
<reference evidence="4" key="1">
    <citation type="submission" date="2010-04" db="EMBL/GenBank/DDBJ databases">
        <title>Homo sapiens HNF1 alpha A mRNA splicing variant 6.</title>
        <authorList>
            <person name="Yang C.-W."/>
            <person name="Tsai D.-Y."/>
        </authorList>
    </citation>
    <scope>NUCLEOTIDE SEQUENCE</scope>
    <source>
        <tissue evidence="4">Normal liver</tissue>
    </source>
</reference>
<evidence type="ECO:0000313" key="4">
    <source>
        <dbReference type="EMBL" id="ADM43486.1"/>
    </source>
</evidence>
<dbReference type="GO" id="GO:0031016">
    <property type="term" value="P:pancreas development"/>
    <property type="evidence" value="ECO:0007669"/>
    <property type="project" value="InterPro"/>
</dbReference>
<proteinExistence type="evidence at transcript level"/>
<feature type="domain" description="Hepatocyte nuclear factor 1 alpha isoform C-terminal" evidence="3">
    <location>
        <begin position="91"/>
        <end position="179"/>
    </location>
</feature>
<organism evidence="4">
    <name type="scientific">Homo sapiens</name>
    <name type="common">Human</name>
    <dbReference type="NCBI Taxonomy" id="9606"/>
    <lineage>
        <taxon>Eukaryota</taxon>
        <taxon>Metazoa</taxon>
        <taxon>Chordata</taxon>
        <taxon>Craniata</taxon>
        <taxon>Vertebrata</taxon>
        <taxon>Euteleostomi</taxon>
        <taxon>Mammalia</taxon>
        <taxon>Eutheria</taxon>
        <taxon>Euarchontoglires</taxon>
        <taxon>Primates</taxon>
        <taxon>Haplorrhini</taxon>
        <taxon>Catarrhini</taxon>
        <taxon>Hominidae</taxon>
        <taxon>Homo</taxon>
    </lineage>
</organism>
<dbReference type="InterPro" id="IPR039066">
    <property type="entry name" value="HNF-1"/>
</dbReference>
<feature type="region of interest" description="Disordered" evidence="1">
    <location>
        <begin position="94"/>
        <end position="116"/>
    </location>
</feature>
<dbReference type="GO" id="GO:0045893">
    <property type="term" value="P:positive regulation of DNA-templated transcription"/>
    <property type="evidence" value="ECO:0007669"/>
    <property type="project" value="InterPro"/>
</dbReference>
<dbReference type="GO" id="GO:0001889">
    <property type="term" value="P:liver development"/>
    <property type="evidence" value="ECO:0007669"/>
    <property type="project" value="InterPro"/>
</dbReference>
<sequence>MGSSLTTLQPVQFSQPLHPSYQQPLMPPVQSHVTQSPFMATMAQLQSPHALYSHKPEVAQYTHTGLLPQTMLITDTTNLSALASLTPTKQVFTSDTEASSESGLHTPASQATTLHVPSQDPASIQHLQPAHRLSASPTVSSSSLVLYQSSDSSNGQSHLLPSNHSVIETFISTQMASSSQ</sequence>
<protein>
    <submittedName>
        <fullName evidence="4">HNF1 alpha A splice variant 6</fullName>
    </submittedName>
</protein>
<dbReference type="GO" id="GO:0030073">
    <property type="term" value="P:insulin secretion"/>
    <property type="evidence" value="ECO:0007669"/>
    <property type="project" value="InterPro"/>
</dbReference>
<dbReference type="GO" id="GO:0005634">
    <property type="term" value="C:nucleus"/>
    <property type="evidence" value="ECO:0007669"/>
    <property type="project" value="InterPro"/>
</dbReference>
<dbReference type="Pfam" id="PF04812">
    <property type="entry name" value="HNF-1B_C"/>
    <property type="match status" value="1"/>
</dbReference>
<dbReference type="InterPro" id="IPR006898">
    <property type="entry name" value="HNF1a_C"/>
</dbReference>
<dbReference type="InterPro" id="IPR006897">
    <property type="entry name" value="HNF1b_C"/>
</dbReference>
<evidence type="ECO:0000259" key="3">
    <source>
        <dbReference type="Pfam" id="PF04813"/>
    </source>
</evidence>